<name>A0A0E9PUE5_ANGAN</name>
<reference evidence="1" key="2">
    <citation type="journal article" date="2015" name="Fish Shellfish Immunol.">
        <title>Early steps in the European eel (Anguilla anguilla)-Vibrio vulnificus interaction in the gills: Role of the RtxA13 toxin.</title>
        <authorList>
            <person name="Callol A."/>
            <person name="Pajuelo D."/>
            <person name="Ebbesson L."/>
            <person name="Teles M."/>
            <person name="MacKenzie S."/>
            <person name="Amaro C."/>
        </authorList>
    </citation>
    <scope>NUCLEOTIDE SEQUENCE</scope>
</reference>
<protein>
    <submittedName>
        <fullName evidence="1">Uncharacterized protein</fullName>
    </submittedName>
</protein>
<accession>A0A0E9PUE5</accession>
<reference evidence="1" key="1">
    <citation type="submission" date="2014-11" db="EMBL/GenBank/DDBJ databases">
        <authorList>
            <person name="Amaro Gonzalez C."/>
        </authorList>
    </citation>
    <scope>NUCLEOTIDE SEQUENCE</scope>
</reference>
<dbReference type="EMBL" id="GBXM01100690">
    <property type="protein sequence ID" value="JAH07887.1"/>
    <property type="molecule type" value="Transcribed_RNA"/>
</dbReference>
<dbReference type="AlphaFoldDB" id="A0A0E9PUE5"/>
<evidence type="ECO:0000313" key="1">
    <source>
        <dbReference type="EMBL" id="JAH07887.1"/>
    </source>
</evidence>
<organism evidence="1">
    <name type="scientific">Anguilla anguilla</name>
    <name type="common">European freshwater eel</name>
    <name type="synonym">Muraena anguilla</name>
    <dbReference type="NCBI Taxonomy" id="7936"/>
    <lineage>
        <taxon>Eukaryota</taxon>
        <taxon>Metazoa</taxon>
        <taxon>Chordata</taxon>
        <taxon>Craniata</taxon>
        <taxon>Vertebrata</taxon>
        <taxon>Euteleostomi</taxon>
        <taxon>Actinopterygii</taxon>
        <taxon>Neopterygii</taxon>
        <taxon>Teleostei</taxon>
        <taxon>Anguilliformes</taxon>
        <taxon>Anguillidae</taxon>
        <taxon>Anguilla</taxon>
    </lineage>
</organism>
<sequence>MQTQGRTNRKAPSRTHNLPAVRQQCDPLHHRAALLSIDVSV</sequence>
<proteinExistence type="predicted"/>